<dbReference type="Proteomes" id="UP000269505">
    <property type="component" value="Unassembled WGS sequence"/>
</dbReference>
<dbReference type="Gene3D" id="3.20.20.70">
    <property type="entry name" value="Aldolase class I"/>
    <property type="match status" value="1"/>
</dbReference>
<feature type="binding site" evidence="2">
    <location>
        <position position="205"/>
    </location>
    <ligand>
        <name>Zn(2+)</name>
        <dbReference type="ChEBI" id="CHEBI:29105"/>
        <label>1</label>
        <note>catalytic</note>
    </ligand>
</feature>
<dbReference type="NCBIfam" id="NF005943">
    <property type="entry name" value="PRK07998.1"/>
    <property type="match status" value="1"/>
</dbReference>
<evidence type="ECO:0000256" key="1">
    <source>
        <dbReference type="PIRSR" id="PIRSR001359-1"/>
    </source>
</evidence>
<dbReference type="PROSITE" id="PS00602">
    <property type="entry name" value="ALDOLASE_CLASS_II_1"/>
    <property type="match status" value="1"/>
</dbReference>
<dbReference type="InterPro" id="IPR050246">
    <property type="entry name" value="Class_II_FBP_aldolase"/>
</dbReference>
<feature type="binding site" evidence="2">
    <location>
        <position position="83"/>
    </location>
    <ligand>
        <name>Zn(2+)</name>
        <dbReference type="ChEBI" id="CHEBI:29105"/>
        <label>1</label>
        <note>catalytic</note>
    </ligand>
</feature>
<evidence type="ECO:0000313" key="4">
    <source>
        <dbReference type="Proteomes" id="UP000269505"/>
    </source>
</evidence>
<dbReference type="GO" id="GO:0008270">
    <property type="term" value="F:zinc ion binding"/>
    <property type="evidence" value="ECO:0007669"/>
    <property type="project" value="InterPro"/>
</dbReference>
<name>A0AAQ0S5Y6_9STAP</name>
<dbReference type="RefSeq" id="WP_122065473.1">
    <property type="nucleotide sequence ID" value="NZ_JAHCSS010000018.1"/>
</dbReference>
<feature type="active site" description="Proton donor" evidence="1">
    <location>
        <position position="82"/>
    </location>
</feature>
<keyword evidence="2" id="KW-0862">Zinc</keyword>
<dbReference type="GO" id="GO:0005975">
    <property type="term" value="P:carbohydrate metabolic process"/>
    <property type="evidence" value="ECO:0007669"/>
    <property type="project" value="InterPro"/>
</dbReference>
<dbReference type="PROSITE" id="PS00806">
    <property type="entry name" value="ALDOLASE_CLASS_II_2"/>
    <property type="match status" value="1"/>
</dbReference>
<protein>
    <submittedName>
        <fullName evidence="3">Class II aldolase</fullName>
    </submittedName>
</protein>
<reference evidence="3 4" key="1">
    <citation type="submission" date="2018-10" db="EMBL/GenBank/DDBJ databases">
        <title>Staphylococcus pseudoxylosus sp. nov., isolated from bovine mastitis.</title>
        <authorList>
            <person name="Macfadyen A.C."/>
            <person name="Leroy S."/>
            <person name="Harrison E.M."/>
            <person name="Parkhill J."/>
            <person name="Holmes M.A."/>
            <person name="Paterson G.K."/>
        </authorList>
    </citation>
    <scope>NUCLEOTIDE SEQUENCE [LARGE SCALE GENOMIC DNA]</scope>
    <source>
        <strain evidence="3 4">S04009</strain>
    </source>
</reference>
<sequence length="278" mass="30821">MPLVKMSEFLNYLDENNLTAPAFNTTNLEMSLSIINGANELNMPVIVQIAPTNVKLSGYDFIADIVKKAADKVDIPVTLHLDHGMTFEDIQKAVEAGFNSVMIDASRLDYEDNIKFTQDVVEYCHQRGVSVEAELGELGGKEDDMVDESDDQTDPTLVEDFVNRTGIDLLAVSVGNIHGLDEPPKINTELLDEINNKVEIPLVIHGGSGISDDILKQLKSYNVRKVNLASDLRKEFITTVGKRYEQNNNEYNLISVLLDAQKNVQDVVKTKLGALNKV</sequence>
<dbReference type="InterPro" id="IPR013785">
    <property type="entry name" value="Aldolase_TIM"/>
</dbReference>
<dbReference type="Pfam" id="PF01116">
    <property type="entry name" value="F_bP_aldolase"/>
    <property type="match status" value="1"/>
</dbReference>
<dbReference type="PANTHER" id="PTHR30304:SF0">
    <property type="entry name" value="D-TAGATOSE-1,6-BISPHOSPHATE ALDOLASE SUBUNIT GATY-RELATED"/>
    <property type="match status" value="1"/>
</dbReference>
<dbReference type="SUPFAM" id="SSF51569">
    <property type="entry name" value="Aldolase"/>
    <property type="match status" value="1"/>
</dbReference>
<comment type="cofactor">
    <cofactor evidence="2">
        <name>Zn(2+)</name>
        <dbReference type="ChEBI" id="CHEBI:29105"/>
    </cofactor>
    <text evidence="2">Binds 2 Zn(2+) ions per subunit. One is catalytic and the other provides a structural contribution.</text>
</comment>
<dbReference type="GO" id="GO:0009025">
    <property type="term" value="F:tagatose-bisphosphate aldolase activity"/>
    <property type="evidence" value="ECO:0007669"/>
    <property type="project" value="TreeGrafter"/>
</dbReference>
<dbReference type="CDD" id="cd00947">
    <property type="entry name" value="TBP_aldolase_IIB"/>
    <property type="match status" value="1"/>
</dbReference>
<accession>A0AAQ0S5Y6</accession>
<keyword evidence="4" id="KW-1185">Reference proteome</keyword>
<feature type="binding site" evidence="2">
    <location>
        <position position="104"/>
    </location>
    <ligand>
        <name>Zn(2+)</name>
        <dbReference type="ChEBI" id="CHEBI:29105"/>
        <label>2</label>
    </ligand>
</feature>
<organism evidence="3 4">
    <name type="scientific">Staphylococcus pseudoxylosus</name>
    <dbReference type="NCBI Taxonomy" id="2282419"/>
    <lineage>
        <taxon>Bacteria</taxon>
        <taxon>Bacillati</taxon>
        <taxon>Bacillota</taxon>
        <taxon>Bacilli</taxon>
        <taxon>Bacillales</taxon>
        <taxon>Staphylococcaceae</taxon>
        <taxon>Staphylococcus</taxon>
    </lineage>
</organism>
<dbReference type="AlphaFoldDB" id="A0AAQ0S5Y6"/>
<feature type="binding site" evidence="2">
    <location>
        <position position="178"/>
    </location>
    <ligand>
        <name>Zn(2+)</name>
        <dbReference type="ChEBI" id="CHEBI:29105"/>
        <label>1</label>
        <note>catalytic</note>
    </ligand>
</feature>
<dbReference type="PANTHER" id="PTHR30304">
    <property type="entry name" value="D-TAGATOSE-1,6-BISPHOSPHATE ALDOLASE"/>
    <property type="match status" value="1"/>
</dbReference>
<dbReference type="GO" id="GO:0005829">
    <property type="term" value="C:cytosol"/>
    <property type="evidence" value="ECO:0007669"/>
    <property type="project" value="TreeGrafter"/>
</dbReference>
<dbReference type="InterPro" id="IPR000771">
    <property type="entry name" value="FBA_II"/>
</dbReference>
<feature type="binding site" evidence="2">
    <location>
        <position position="134"/>
    </location>
    <ligand>
        <name>Zn(2+)</name>
        <dbReference type="ChEBI" id="CHEBI:29105"/>
        <label>2</label>
    </ligand>
</feature>
<proteinExistence type="predicted"/>
<keyword evidence="2" id="KW-0479">Metal-binding</keyword>
<evidence type="ECO:0000313" key="3">
    <source>
        <dbReference type="EMBL" id="RMI83880.1"/>
    </source>
</evidence>
<gene>
    <name evidence="3" type="ORF">D9V42_13975</name>
</gene>
<comment type="caution">
    <text evidence="3">The sequence shown here is derived from an EMBL/GenBank/DDBJ whole genome shotgun (WGS) entry which is preliminary data.</text>
</comment>
<dbReference type="PIRSF" id="PIRSF001359">
    <property type="entry name" value="F_bP_aldolase_II"/>
    <property type="match status" value="1"/>
</dbReference>
<dbReference type="NCBIfam" id="TIGR00167">
    <property type="entry name" value="cbbA"/>
    <property type="match status" value="1"/>
</dbReference>
<evidence type="ECO:0000256" key="2">
    <source>
        <dbReference type="PIRSR" id="PIRSR001359-3"/>
    </source>
</evidence>
<dbReference type="EMBL" id="RCVN01000024">
    <property type="protein sequence ID" value="RMI83880.1"/>
    <property type="molecule type" value="Genomic_DNA"/>
</dbReference>